<dbReference type="EMBL" id="JANPWZ010001594">
    <property type="protein sequence ID" value="KAJ3564621.1"/>
    <property type="molecule type" value="Genomic_DNA"/>
</dbReference>
<feature type="region of interest" description="Disordered" evidence="1">
    <location>
        <begin position="1"/>
        <end position="36"/>
    </location>
</feature>
<sequence length="542" mass="62700">MSERPKSTENPSRVPTNLDRDVKGDETESQADQSPFKILQIVQPEITALRILQHLKARDDISSQSRGTDTISSTPRRGTELKENAKESDSFLRDRLRLGLPLMAGTLEIYRPSDTGSSHMREDGTILLQTRFHMPSWLSCLAVVDFVLRRSYCGWKRCLTSYIIIPRESDLHRIVLNLLARDDLDGLRRMFQEKDIYHTDRLLSYGADVTLLAVAMGLQSWNTSNYLLDCGSEQQVLFPCYNRPGIRTRTSEEFEKVLKNGTLRDDVRLYIFPRFGPLSQDISTLRRMAWSDQEYFSSDFRDCRHKIACESTYSIGIRPDFFRHVLSKSGYLKHGDIDFNWPRTGEVGLWHGLARGVGHTGWTAQCWSGVTSEILQLASCFEDLCAVRWIHHPWGPLSYVTPFLCLFMTSFWAFPTEESRVENLRKRKIHARLDACDEVMKLWLSSVRRAGFDLREYGTREKQQASVEGGNSRNFNIFRDISADDRTTNGRMEIRLISFTYGREVVDWKLWWSEPTDELVGDFWRDMDPEPLFLPGSWVDEA</sequence>
<comment type="caution">
    <text evidence="2">The sequence shown here is derived from an EMBL/GenBank/DDBJ whole genome shotgun (WGS) entry which is preliminary data.</text>
</comment>
<feature type="compositionally biased region" description="Polar residues" evidence="1">
    <location>
        <begin position="62"/>
        <end position="76"/>
    </location>
</feature>
<name>A0A9W8N9D6_9PEZI</name>
<protein>
    <submittedName>
        <fullName evidence="2">Uncharacterized protein</fullName>
    </submittedName>
</protein>
<feature type="region of interest" description="Disordered" evidence="1">
    <location>
        <begin position="62"/>
        <end position="85"/>
    </location>
</feature>
<evidence type="ECO:0000256" key="1">
    <source>
        <dbReference type="SAM" id="MobiDB-lite"/>
    </source>
</evidence>
<evidence type="ECO:0000313" key="2">
    <source>
        <dbReference type="EMBL" id="KAJ3564621.1"/>
    </source>
</evidence>
<reference evidence="2" key="1">
    <citation type="submission" date="2022-07" db="EMBL/GenBank/DDBJ databases">
        <title>Genome Sequence of Xylaria arbuscula.</title>
        <authorList>
            <person name="Buettner E."/>
        </authorList>
    </citation>
    <scope>NUCLEOTIDE SEQUENCE</scope>
    <source>
        <strain evidence="2">VT107</strain>
    </source>
</reference>
<dbReference type="AlphaFoldDB" id="A0A9W8N9D6"/>
<proteinExistence type="predicted"/>
<evidence type="ECO:0000313" key="3">
    <source>
        <dbReference type="Proteomes" id="UP001148614"/>
    </source>
</evidence>
<keyword evidence="3" id="KW-1185">Reference proteome</keyword>
<dbReference type="Proteomes" id="UP001148614">
    <property type="component" value="Unassembled WGS sequence"/>
</dbReference>
<accession>A0A9W8N9D6</accession>
<gene>
    <name evidence="2" type="ORF">NPX13_g7779</name>
</gene>
<organism evidence="2 3">
    <name type="scientific">Xylaria arbuscula</name>
    <dbReference type="NCBI Taxonomy" id="114810"/>
    <lineage>
        <taxon>Eukaryota</taxon>
        <taxon>Fungi</taxon>
        <taxon>Dikarya</taxon>
        <taxon>Ascomycota</taxon>
        <taxon>Pezizomycotina</taxon>
        <taxon>Sordariomycetes</taxon>
        <taxon>Xylariomycetidae</taxon>
        <taxon>Xylariales</taxon>
        <taxon>Xylariaceae</taxon>
        <taxon>Xylaria</taxon>
    </lineage>
</organism>